<dbReference type="Gene3D" id="3.40.960.10">
    <property type="entry name" value="VSR Endonuclease"/>
    <property type="match status" value="1"/>
</dbReference>
<dbReference type="RefSeq" id="WP_182166648.1">
    <property type="nucleotide sequence ID" value="NZ_JACEZT010000019.1"/>
</dbReference>
<comment type="caution">
    <text evidence="7">The sequence shown here is derived from an EMBL/GenBank/DDBJ whole genome shotgun (WGS) entry which is preliminary data.</text>
</comment>
<dbReference type="GO" id="GO:0006298">
    <property type="term" value="P:mismatch repair"/>
    <property type="evidence" value="ECO:0007669"/>
    <property type="project" value="UniProtKB-UniRule"/>
</dbReference>
<dbReference type="GO" id="GO:0016787">
    <property type="term" value="F:hydrolase activity"/>
    <property type="evidence" value="ECO:0007669"/>
    <property type="project" value="UniProtKB-KW"/>
</dbReference>
<dbReference type="AlphaFoldDB" id="A0A7W2IDP5"/>
<dbReference type="InterPro" id="IPR011335">
    <property type="entry name" value="Restrct_endonuc-II-like"/>
</dbReference>
<dbReference type="SUPFAM" id="SSF52980">
    <property type="entry name" value="Restriction endonuclease-like"/>
    <property type="match status" value="1"/>
</dbReference>
<organism evidence="7 8">
    <name type="scientific">Rugamonas brunnea</name>
    <dbReference type="NCBI Taxonomy" id="2758569"/>
    <lineage>
        <taxon>Bacteria</taxon>
        <taxon>Pseudomonadati</taxon>
        <taxon>Pseudomonadota</taxon>
        <taxon>Betaproteobacteria</taxon>
        <taxon>Burkholderiales</taxon>
        <taxon>Oxalobacteraceae</taxon>
        <taxon>Telluria group</taxon>
        <taxon>Rugamonas</taxon>
    </lineage>
</organism>
<proteinExistence type="inferred from homology"/>
<evidence type="ECO:0000256" key="1">
    <source>
        <dbReference type="ARBA" id="ARBA00022722"/>
    </source>
</evidence>
<keyword evidence="1 6" id="KW-0540">Nuclease</keyword>
<gene>
    <name evidence="7" type="primary">vsr</name>
    <name evidence="7" type="ORF">H3H37_22270</name>
</gene>
<evidence type="ECO:0000256" key="2">
    <source>
        <dbReference type="ARBA" id="ARBA00022759"/>
    </source>
</evidence>
<dbReference type="EC" id="3.1.-.-" evidence="6"/>
<keyword evidence="2 6" id="KW-0255">Endonuclease</keyword>
<dbReference type="Pfam" id="PF03852">
    <property type="entry name" value="Vsr"/>
    <property type="match status" value="1"/>
</dbReference>
<evidence type="ECO:0000256" key="6">
    <source>
        <dbReference type="PIRNR" id="PIRNR018267"/>
    </source>
</evidence>
<dbReference type="NCBIfam" id="TIGR00632">
    <property type="entry name" value="vsr"/>
    <property type="match status" value="1"/>
</dbReference>
<dbReference type="CDD" id="cd00221">
    <property type="entry name" value="Vsr"/>
    <property type="match status" value="1"/>
</dbReference>
<accession>A0A7W2IDP5</accession>
<keyword evidence="4 6" id="KW-0378">Hydrolase</keyword>
<dbReference type="GO" id="GO:0004519">
    <property type="term" value="F:endonuclease activity"/>
    <property type="evidence" value="ECO:0007669"/>
    <property type="project" value="UniProtKB-KW"/>
</dbReference>
<comment type="similarity">
    <text evidence="6">Belongs to the vsr family.</text>
</comment>
<evidence type="ECO:0000313" key="7">
    <source>
        <dbReference type="EMBL" id="MBA5639791.1"/>
    </source>
</evidence>
<keyword evidence="8" id="KW-1185">Reference proteome</keyword>
<dbReference type="PIRSF" id="PIRSF018267">
    <property type="entry name" value="VSR_endonuc"/>
    <property type="match status" value="1"/>
</dbReference>
<evidence type="ECO:0000256" key="3">
    <source>
        <dbReference type="ARBA" id="ARBA00022763"/>
    </source>
</evidence>
<sequence>MVDSVTPELRSDIMSRIRAKDTRPEMIVRRMLHKAGYRYRLHVRKLPGTPDLVFPARKKVIFVHGCFWHMHAGCEFARIPKTRVEFWTTKLMANKARDDKNLAALRAAGWDVLTIWECELRQSGLLNVLTQFLECGSQER</sequence>
<reference evidence="7 8" key="1">
    <citation type="submission" date="2020-07" db="EMBL/GenBank/DDBJ databases">
        <title>Novel species isolated from subtropical streams in China.</title>
        <authorList>
            <person name="Lu H."/>
        </authorList>
    </citation>
    <scope>NUCLEOTIDE SEQUENCE [LARGE SCALE GENOMIC DNA]</scope>
    <source>
        <strain evidence="7 8">LX20W</strain>
    </source>
</reference>
<keyword evidence="3 6" id="KW-0227">DNA damage</keyword>
<evidence type="ECO:0000256" key="4">
    <source>
        <dbReference type="ARBA" id="ARBA00022801"/>
    </source>
</evidence>
<dbReference type="EMBL" id="JACEZT010000019">
    <property type="protein sequence ID" value="MBA5639791.1"/>
    <property type="molecule type" value="Genomic_DNA"/>
</dbReference>
<comment type="function">
    <text evidence="6">May nick specific sequences that contain T:G mispairs resulting from m5C-deamination.</text>
</comment>
<name>A0A7W2IDP5_9BURK</name>
<dbReference type="InterPro" id="IPR004603">
    <property type="entry name" value="DNA_mismatch_endonuc_vsr"/>
</dbReference>
<evidence type="ECO:0000313" key="8">
    <source>
        <dbReference type="Proteomes" id="UP000534388"/>
    </source>
</evidence>
<protein>
    <recommendedName>
        <fullName evidence="6">Very short patch repair endonuclease</fullName>
        <ecNumber evidence="6">3.1.-.-</ecNumber>
    </recommendedName>
</protein>
<dbReference type="Proteomes" id="UP000534388">
    <property type="component" value="Unassembled WGS sequence"/>
</dbReference>
<evidence type="ECO:0000256" key="5">
    <source>
        <dbReference type="ARBA" id="ARBA00023204"/>
    </source>
</evidence>
<keyword evidence="5 6" id="KW-0234">DNA repair</keyword>